<accession>A0ABS6MNB1</accession>
<keyword evidence="1" id="KW-1133">Transmembrane helix</keyword>
<dbReference type="Proteomes" id="UP000704611">
    <property type="component" value="Unassembled WGS sequence"/>
</dbReference>
<proteinExistence type="predicted"/>
<name>A0ABS6MNB1_9GAMM</name>
<keyword evidence="1" id="KW-0472">Membrane</keyword>
<keyword evidence="1" id="KW-0812">Transmembrane</keyword>
<feature type="transmembrane region" description="Helical" evidence="1">
    <location>
        <begin position="337"/>
        <end position="359"/>
    </location>
</feature>
<feature type="transmembrane region" description="Helical" evidence="1">
    <location>
        <begin position="313"/>
        <end position="331"/>
    </location>
</feature>
<feature type="transmembrane region" description="Helical" evidence="1">
    <location>
        <begin position="231"/>
        <end position="252"/>
    </location>
</feature>
<evidence type="ECO:0000313" key="3">
    <source>
        <dbReference type="Proteomes" id="UP000704611"/>
    </source>
</evidence>
<feature type="transmembrane region" description="Helical" evidence="1">
    <location>
        <begin position="42"/>
        <end position="61"/>
    </location>
</feature>
<gene>
    <name evidence="2" type="ORF">KQY15_14430</name>
</gene>
<sequence>MTRLKFPVLITQLYRMLTLLEMSVGWWFFIAFFWLLGFASNASLYVANIVLFLYYYARLLPAIATLMTGSYGRMLLSKSQSAVIPFLLISVITLLTSPGVVQYTALSYSQALPTLFCSHLLLHTIVFADKGRSSASGLVVFPVWLVLFNPQWFLQTTWLIPIIQPFPMILFYTLSLFAAVYLPTLSGLRRGAERQQYAHSWHFRWRAIPKFHSTLAASYLFQFNANLFARLLVFSAVCAAVPLLQSAVHYWYNDSWQWFPELEGWQVLNQFLFLVPLIYWLYTIDSATGRTKAAWLYLPVSRHKLFYFYERHFLGQLVIFTLPVLVLLYCWQPHNPVFLLSSALLLAKLLFVTYLMLCFPNNTKSGFILTFLFYSSSAYQLFTASQQVQLYSLLSLLLAAMVLRQFAVKHWIMRDYSQKATNSRKRHV</sequence>
<reference evidence="2 3" key="1">
    <citation type="submission" date="2021-06" db="EMBL/GenBank/DDBJ databases">
        <title>Rheinheimera indica sp. nov., isolated from deep-sea sediment.</title>
        <authorList>
            <person name="Wang Z."/>
            <person name="Zhang X.-Y."/>
        </authorList>
    </citation>
    <scope>NUCLEOTIDE SEQUENCE [LARGE SCALE GENOMIC DNA]</scope>
    <source>
        <strain evidence="2 3">SM2107</strain>
    </source>
</reference>
<dbReference type="RefSeq" id="WP_217670375.1">
    <property type="nucleotide sequence ID" value="NZ_JAHRID010000007.1"/>
</dbReference>
<organism evidence="2 3">
    <name type="scientific">Arsukibacterium indicum</name>
    <dbReference type="NCBI Taxonomy" id="2848612"/>
    <lineage>
        <taxon>Bacteria</taxon>
        <taxon>Pseudomonadati</taxon>
        <taxon>Pseudomonadota</taxon>
        <taxon>Gammaproteobacteria</taxon>
        <taxon>Chromatiales</taxon>
        <taxon>Chromatiaceae</taxon>
        <taxon>Arsukibacterium</taxon>
    </lineage>
</organism>
<feature type="transmembrane region" description="Helical" evidence="1">
    <location>
        <begin position="166"/>
        <end position="185"/>
    </location>
</feature>
<feature type="transmembrane region" description="Helical" evidence="1">
    <location>
        <begin position="12"/>
        <end position="36"/>
    </location>
</feature>
<comment type="caution">
    <text evidence="2">The sequence shown here is derived from an EMBL/GenBank/DDBJ whole genome shotgun (WGS) entry which is preliminary data.</text>
</comment>
<feature type="transmembrane region" description="Helical" evidence="1">
    <location>
        <begin position="111"/>
        <end position="128"/>
    </location>
</feature>
<evidence type="ECO:0000313" key="2">
    <source>
        <dbReference type="EMBL" id="MBV2130288.1"/>
    </source>
</evidence>
<dbReference type="EMBL" id="JAHRID010000007">
    <property type="protein sequence ID" value="MBV2130288.1"/>
    <property type="molecule type" value="Genomic_DNA"/>
</dbReference>
<keyword evidence="3" id="KW-1185">Reference proteome</keyword>
<protein>
    <recommendedName>
        <fullName evidence="4">ABC transporter permease</fullName>
    </recommendedName>
</protein>
<feature type="transmembrane region" description="Helical" evidence="1">
    <location>
        <begin position="366"/>
        <end position="382"/>
    </location>
</feature>
<feature type="transmembrane region" description="Helical" evidence="1">
    <location>
        <begin position="82"/>
        <end position="105"/>
    </location>
</feature>
<feature type="transmembrane region" description="Helical" evidence="1">
    <location>
        <begin position="388"/>
        <end position="407"/>
    </location>
</feature>
<feature type="transmembrane region" description="Helical" evidence="1">
    <location>
        <begin position="135"/>
        <end position="154"/>
    </location>
</feature>
<evidence type="ECO:0000256" key="1">
    <source>
        <dbReference type="SAM" id="Phobius"/>
    </source>
</evidence>
<feature type="transmembrane region" description="Helical" evidence="1">
    <location>
        <begin position="264"/>
        <end position="282"/>
    </location>
</feature>
<evidence type="ECO:0008006" key="4">
    <source>
        <dbReference type="Google" id="ProtNLM"/>
    </source>
</evidence>